<feature type="transmembrane region" description="Helical" evidence="6">
    <location>
        <begin position="220"/>
        <end position="246"/>
    </location>
</feature>
<evidence type="ECO:0000256" key="1">
    <source>
        <dbReference type="ARBA" id="ARBA00004651"/>
    </source>
</evidence>
<keyword evidence="2" id="KW-1003">Cell membrane</keyword>
<keyword evidence="5 6" id="KW-0472">Membrane</keyword>
<dbReference type="SUPFAM" id="SSF103473">
    <property type="entry name" value="MFS general substrate transporter"/>
    <property type="match status" value="1"/>
</dbReference>
<gene>
    <name evidence="7" type="ORF">I4J89_29135</name>
</gene>
<evidence type="ECO:0000256" key="6">
    <source>
        <dbReference type="SAM" id="Phobius"/>
    </source>
</evidence>
<feature type="transmembrane region" description="Helical" evidence="6">
    <location>
        <begin position="142"/>
        <end position="164"/>
    </location>
</feature>
<dbReference type="RefSeq" id="WP_196417298.1">
    <property type="nucleotide sequence ID" value="NZ_JADQTO010000015.1"/>
</dbReference>
<keyword evidence="8" id="KW-1185">Reference proteome</keyword>
<feature type="transmembrane region" description="Helical" evidence="6">
    <location>
        <begin position="285"/>
        <end position="303"/>
    </location>
</feature>
<dbReference type="Proteomes" id="UP000598146">
    <property type="component" value="Unassembled WGS sequence"/>
</dbReference>
<dbReference type="EMBL" id="JADQTO010000015">
    <property type="protein sequence ID" value="MBG0565526.1"/>
    <property type="molecule type" value="Genomic_DNA"/>
</dbReference>
<dbReference type="GO" id="GO:0005886">
    <property type="term" value="C:plasma membrane"/>
    <property type="evidence" value="ECO:0007669"/>
    <property type="project" value="UniProtKB-SubCell"/>
</dbReference>
<feature type="transmembrane region" description="Helical" evidence="6">
    <location>
        <begin position="371"/>
        <end position="392"/>
    </location>
</feature>
<sequence>MTTATRPAPTAESRVLARYLTAAVGARLADEGARVAIVLLALERTGRADLGGLLVAALMIPHVAAAPLAGTAADTVRRRKPLYATAFTAYAAALAAAAALIGRSTAAAAASLIIAGCLSPLLLGGLSSLLSELTPATLSRAFSLDATTYGLAGILGPALAAVVAGATGAAWSLIALGGCVTIGALFFLTLPLAARPPVAGRRRRPPALGGLTVMVRRRRLGAMTVASALSQLGFGALPLAAAAVAIHTDRPALTGLIMSVTAAGGLLGSLLCLRIRAVHRHPERALLLCTIGMAVPFLLTAAAPAGWLLLALFGVAGLFSSPVTVALFTIRDRESPPDHRTQVFTLGAGIKVTAAAAGAAAGGLMTAHGPTALLLAVGASQLLAATAGAALLPRRPQRPPQSE</sequence>
<dbReference type="InterPro" id="IPR011701">
    <property type="entry name" value="MFS"/>
</dbReference>
<dbReference type="InterPro" id="IPR036259">
    <property type="entry name" value="MFS_trans_sf"/>
</dbReference>
<dbReference type="PANTHER" id="PTHR23513">
    <property type="entry name" value="INTEGRAL MEMBRANE EFFLUX PROTEIN-RELATED"/>
    <property type="match status" value="1"/>
</dbReference>
<evidence type="ECO:0000256" key="4">
    <source>
        <dbReference type="ARBA" id="ARBA00022989"/>
    </source>
</evidence>
<evidence type="ECO:0000256" key="5">
    <source>
        <dbReference type="ARBA" id="ARBA00023136"/>
    </source>
</evidence>
<dbReference type="GO" id="GO:0022857">
    <property type="term" value="F:transmembrane transporter activity"/>
    <property type="evidence" value="ECO:0007669"/>
    <property type="project" value="InterPro"/>
</dbReference>
<dbReference type="Gene3D" id="1.20.1250.20">
    <property type="entry name" value="MFS general substrate transporter like domains"/>
    <property type="match status" value="1"/>
</dbReference>
<reference evidence="7" key="1">
    <citation type="submission" date="2020-11" db="EMBL/GenBank/DDBJ databases">
        <title>Isolation and identification of active actinomycetes.</title>
        <authorList>
            <person name="Sun X."/>
        </authorList>
    </citation>
    <scope>NUCLEOTIDE SEQUENCE</scope>
    <source>
        <strain evidence="7">NEAU-A11</strain>
    </source>
</reference>
<dbReference type="PANTHER" id="PTHR23513:SF11">
    <property type="entry name" value="STAPHYLOFERRIN A TRANSPORTER"/>
    <property type="match status" value="1"/>
</dbReference>
<protein>
    <submittedName>
        <fullName evidence="7">MFS transporter</fullName>
    </submittedName>
</protein>
<feature type="transmembrane region" description="Helical" evidence="6">
    <location>
        <begin position="309"/>
        <end position="331"/>
    </location>
</feature>
<feature type="transmembrane region" description="Helical" evidence="6">
    <location>
        <begin position="252"/>
        <end position="273"/>
    </location>
</feature>
<comment type="subcellular location">
    <subcellularLocation>
        <location evidence="1">Cell membrane</location>
        <topology evidence="1">Multi-pass membrane protein</topology>
    </subcellularLocation>
</comment>
<dbReference type="Pfam" id="PF07690">
    <property type="entry name" value="MFS_1"/>
    <property type="match status" value="1"/>
</dbReference>
<keyword evidence="4 6" id="KW-1133">Transmembrane helix</keyword>
<evidence type="ECO:0000256" key="3">
    <source>
        <dbReference type="ARBA" id="ARBA00022692"/>
    </source>
</evidence>
<accession>A0A931CFD3</accession>
<evidence type="ECO:0000256" key="2">
    <source>
        <dbReference type="ARBA" id="ARBA00022475"/>
    </source>
</evidence>
<keyword evidence="3 6" id="KW-0812">Transmembrane</keyword>
<feature type="transmembrane region" description="Helical" evidence="6">
    <location>
        <begin position="107"/>
        <end position="130"/>
    </location>
</feature>
<feature type="transmembrane region" description="Helical" evidence="6">
    <location>
        <begin position="82"/>
        <end position="101"/>
    </location>
</feature>
<proteinExistence type="predicted"/>
<comment type="caution">
    <text evidence="7">The sequence shown here is derived from an EMBL/GenBank/DDBJ whole genome shotgun (WGS) entry which is preliminary data.</text>
</comment>
<organism evidence="7 8">
    <name type="scientific">Actinoplanes aureus</name>
    <dbReference type="NCBI Taxonomy" id="2792083"/>
    <lineage>
        <taxon>Bacteria</taxon>
        <taxon>Bacillati</taxon>
        <taxon>Actinomycetota</taxon>
        <taxon>Actinomycetes</taxon>
        <taxon>Micromonosporales</taxon>
        <taxon>Micromonosporaceae</taxon>
        <taxon>Actinoplanes</taxon>
    </lineage>
</organism>
<evidence type="ECO:0000313" key="8">
    <source>
        <dbReference type="Proteomes" id="UP000598146"/>
    </source>
</evidence>
<evidence type="ECO:0000313" key="7">
    <source>
        <dbReference type="EMBL" id="MBG0565526.1"/>
    </source>
</evidence>
<name>A0A931CFD3_9ACTN</name>
<feature type="transmembrane region" description="Helical" evidence="6">
    <location>
        <begin position="170"/>
        <end position="194"/>
    </location>
</feature>
<dbReference type="AlphaFoldDB" id="A0A931CFD3"/>
<feature type="transmembrane region" description="Helical" evidence="6">
    <location>
        <begin position="343"/>
        <end position="365"/>
    </location>
</feature>